<dbReference type="Gene3D" id="1.10.510.10">
    <property type="entry name" value="Transferase(Phosphotransferase) domain 1"/>
    <property type="match status" value="1"/>
</dbReference>
<gene>
    <name evidence="1" type="ORF">PT974_02514</name>
</gene>
<evidence type="ECO:0000313" key="1">
    <source>
        <dbReference type="EMBL" id="KAK5997161.1"/>
    </source>
</evidence>
<sequence length="296" mass="33824">MVLKDTVLSIELGPNDCLYRILREDEAHSNNNNNITISTTTKNKKIVYVVLKHPDLIPKASRTKGPDVIRAFSNLKEWPSHSWHTLTVFGDGGEKPGVMREEADEFRPHALSQRQLLGNYEYFDILELHVVQSVKERSFRVVRQEGVDGSTTTTTCFLKIARFAFELGWLAQEIEAHHTLAHRDAFLAPRILGYAYEETPDRVIGLLFEEVKGRRPTPADLPACQAALQKLHDLDVVHGDIVMDNIFITDDGVKFIDFEESCIGPIGEEDEWRQRKEDEMQSLIEQLSYEPGKRRP</sequence>
<evidence type="ECO:0000313" key="2">
    <source>
        <dbReference type="Proteomes" id="UP001338125"/>
    </source>
</evidence>
<reference evidence="1 2" key="1">
    <citation type="submission" date="2024-01" db="EMBL/GenBank/DDBJ databases">
        <title>Complete genome of Cladobotryum mycophilum ATHUM6906.</title>
        <authorList>
            <person name="Christinaki A.C."/>
            <person name="Myridakis A.I."/>
            <person name="Kouvelis V.N."/>
        </authorList>
    </citation>
    <scope>NUCLEOTIDE SEQUENCE [LARGE SCALE GENOMIC DNA]</scope>
    <source>
        <strain evidence="1 2">ATHUM6906</strain>
    </source>
</reference>
<protein>
    <recommendedName>
        <fullName evidence="3">Non-specific serine/threonine protein kinase</fullName>
    </recommendedName>
</protein>
<comment type="caution">
    <text evidence="1">The sequence shown here is derived from an EMBL/GenBank/DDBJ whole genome shotgun (WGS) entry which is preliminary data.</text>
</comment>
<dbReference type="Proteomes" id="UP001338125">
    <property type="component" value="Unassembled WGS sequence"/>
</dbReference>
<keyword evidence="2" id="KW-1185">Reference proteome</keyword>
<proteinExistence type="predicted"/>
<dbReference type="InterPro" id="IPR011009">
    <property type="entry name" value="Kinase-like_dom_sf"/>
</dbReference>
<evidence type="ECO:0008006" key="3">
    <source>
        <dbReference type="Google" id="ProtNLM"/>
    </source>
</evidence>
<accession>A0ABR0SZJ7</accession>
<organism evidence="1 2">
    <name type="scientific">Cladobotryum mycophilum</name>
    <dbReference type="NCBI Taxonomy" id="491253"/>
    <lineage>
        <taxon>Eukaryota</taxon>
        <taxon>Fungi</taxon>
        <taxon>Dikarya</taxon>
        <taxon>Ascomycota</taxon>
        <taxon>Pezizomycotina</taxon>
        <taxon>Sordariomycetes</taxon>
        <taxon>Hypocreomycetidae</taxon>
        <taxon>Hypocreales</taxon>
        <taxon>Hypocreaceae</taxon>
        <taxon>Cladobotryum</taxon>
    </lineage>
</organism>
<dbReference type="SUPFAM" id="SSF56112">
    <property type="entry name" value="Protein kinase-like (PK-like)"/>
    <property type="match status" value="1"/>
</dbReference>
<dbReference type="EMBL" id="JAVFKD010000002">
    <property type="protein sequence ID" value="KAK5997161.1"/>
    <property type="molecule type" value="Genomic_DNA"/>
</dbReference>
<name>A0ABR0SZJ7_9HYPO</name>